<feature type="non-terminal residue" evidence="2">
    <location>
        <position position="106"/>
    </location>
</feature>
<organism evidence="2 3">
    <name type="scientific">Stylosanthes scabra</name>
    <dbReference type="NCBI Taxonomy" id="79078"/>
    <lineage>
        <taxon>Eukaryota</taxon>
        <taxon>Viridiplantae</taxon>
        <taxon>Streptophyta</taxon>
        <taxon>Embryophyta</taxon>
        <taxon>Tracheophyta</taxon>
        <taxon>Spermatophyta</taxon>
        <taxon>Magnoliopsida</taxon>
        <taxon>eudicotyledons</taxon>
        <taxon>Gunneridae</taxon>
        <taxon>Pentapetalae</taxon>
        <taxon>rosids</taxon>
        <taxon>fabids</taxon>
        <taxon>Fabales</taxon>
        <taxon>Fabaceae</taxon>
        <taxon>Papilionoideae</taxon>
        <taxon>50 kb inversion clade</taxon>
        <taxon>dalbergioids sensu lato</taxon>
        <taxon>Dalbergieae</taxon>
        <taxon>Pterocarpus clade</taxon>
        <taxon>Stylosanthes</taxon>
    </lineage>
</organism>
<accession>A0ABU6RVA0</accession>
<protein>
    <submittedName>
        <fullName evidence="2">Uncharacterized protein</fullName>
    </submittedName>
</protein>
<evidence type="ECO:0000313" key="2">
    <source>
        <dbReference type="EMBL" id="MED6127859.1"/>
    </source>
</evidence>
<feature type="region of interest" description="Disordered" evidence="1">
    <location>
        <begin position="61"/>
        <end position="106"/>
    </location>
</feature>
<proteinExistence type="predicted"/>
<sequence>MANTTELIVTISTPRIRLLHGYTLVHRGLCHPQAWGGLMLETTIWVVAHHKPLSPFFSVQSSTTVAPSPYPSNADRRSCTRASTVALSQQHPPSQSNPCQRRRTLV</sequence>
<gene>
    <name evidence="2" type="ORF">PIB30_092143</name>
</gene>
<evidence type="ECO:0000256" key="1">
    <source>
        <dbReference type="SAM" id="MobiDB-lite"/>
    </source>
</evidence>
<evidence type="ECO:0000313" key="3">
    <source>
        <dbReference type="Proteomes" id="UP001341840"/>
    </source>
</evidence>
<comment type="caution">
    <text evidence="2">The sequence shown here is derived from an EMBL/GenBank/DDBJ whole genome shotgun (WGS) entry which is preliminary data.</text>
</comment>
<feature type="compositionally biased region" description="Polar residues" evidence="1">
    <location>
        <begin position="80"/>
        <end position="99"/>
    </location>
</feature>
<reference evidence="2 3" key="1">
    <citation type="journal article" date="2023" name="Plants (Basel)">
        <title>Bridging the Gap: Combining Genomics and Transcriptomics Approaches to Understand Stylosanthes scabra, an Orphan Legume from the Brazilian Caatinga.</title>
        <authorList>
            <person name="Ferreira-Neto J.R.C."/>
            <person name="da Silva M.D."/>
            <person name="Binneck E."/>
            <person name="de Melo N.F."/>
            <person name="da Silva R.H."/>
            <person name="de Melo A.L.T.M."/>
            <person name="Pandolfi V."/>
            <person name="Bustamante F.O."/>
            <person name="Brasileiro-Vidal A.C."/>
            <person name="Benko-Iseppon A.M."/>
        </authorList>
    </citation>
    <scope>NUCLEOTIDE SEQUENCE [LARGE SCALE GENOMIC DNA]</scope>
    <source>
        <tissue evidence="2">Leaves</tissue>
    </source>
</reference>
<name>A0ABU6RVA0_9FABA</name>
<dbReference type="Proteomes" id="UP001341840">
    <property type="component" value="Unassembled WGS sequence"/>
</dbReference>
<keyword evidence="3" id="KW-1185">Reference proteome</keyword>
<dbReference type="EMBL" id="JASCZI010032089">
    <property type="protein sequence ID" value="MED6127859.1"/>
    <property type="molecule type" value="Genomic_DNA"/>
</dbReference>